<proteinExistence type="predicted"/>
<evidence type="ECO:0000256" key="4">
    <source>
        <dbReference type="SAM" id="MobiDB-lite"/>
    </source>
</evidence>
<organism evidence="6 7">
    <name type="scientific">Acer saccharum</name>
    <name type="common">Sugar maple</name>
    <dbReference type="NCBI Taxonomy" id="4024"/>
    <lineage>
        <taxon>Eukaryota</taxon>
        <taxon>Viridiplantae</taxon>
        <taxon>Streptophyta</taxon>
        <taxon>Embryophyta</taxon>
        <taxon>Tracheophyta</taxon>
        <taxon>Spermatophyta</taxon>
        <taxon>Magnoliopsida</taxon>
        <taxon>eudicotyledons</taxon>
        <taxon>Gunneridae</taxon>
        <taxon>Pentapetalae</taxon>
        <taxon>rosids</taxon>
        <taxon>malvids</taxon>
        <taxon>Sapindales</taxon>
        <taxon>Sapindaceae</taxon>
        <taxon>Hippocastanoideae</taxon>
        <taxon>Acereae</taxon>
        <taxon>Acer</taxon>
    </lineage>
</organism>
<feature type="compositionally biased region" description="Basic and acidic residues" evidence="4">
    <location>
        <begin position="21"/>
        <end position="35"/>
    </location>
</feature>
<evidence type="ECO:0000256" key="2">
    <source>
        <dbReference type="ARBA" id="ARBA00023163"/>
    </source>
</evidence>
<keyword evidence="2" id="KW-0804">Transcription</keyword>
<evidence type="ECO:0000256" key="1">
    <source>
        <dbReference type="ARBA" id="ARBA00023015"/>
    </source>
</evidence>
<gene>
    <name evidence="6" type="ORF">LWI29_021296</name>
</gene>
<dbReference type="EMBL" id="JAUESC010000003">
    <property type="protein sequence ID" value="KAK0601099.1"/>
    <property type="molecule type" value="Genomic_DNA"/>
</dbReference>
<evidence type="ECO:0000256" key="3">
    <source>
        <dbReference type="SAM" id="Coils"/>
    </source>
</evidence>
<reference evidence="6" key="1">
    <citation type="journal article" date="2022" name="Plant J.">
        <title>Strategies of tolerance reflected in two North American maple genomes.</title>
        <authorList>
            <person name="McEvoy S.L."/>
            <person name="Sezen U.U."/>
            <person name="Trouern-Trend A."/>
            <person name="McMahon S.M."/>
            <person name="Schaberg P.G."/>
            <person name="Yang J."/>
            <person name="Wegrzyn J.L."/>
            <person name="Swenson N.G."/>
        </authorList>
    </citation>
    <scope>NUCLEOTIDE SEQUENCE</scope>
    <source>
        <strain evidence="6">NS2018</strain>
    </source>
</reference>
<evidence type="ECO:0000313" key="6">
    <source>
        <dbReference type="EMBL" id="KAK0601099.1"/>
    </source>
</evidence>
<dbReference type="Pfam" id="PF17035">
    <property type="entry name" value="BET"/>
    <property type="match status" value="1"/>
</dbReference>
<feature type="domain" description="NET" evidence="5">
    <location>
        <begin position="20"/>
        <end position="83"/>
    </location>
</feature>
<dbReference type="Proteomes" id="UP001168877">
    <property type="component" value="Unassembled WGS sequence"/>
</dbReference>
<dbReference type="AlphaFoldDB" id="A0AA39SZA4"/>
<feature type="region of interest" description="Disordered" evidence="4">
    <location>
        <begin position="1"/>
        <end position="35"/>
    </location>
</feature>
<keyword evidence="7" id="KW-1185">Reference proteome</keyword>
<keyword evidence="1" id="KW-0805">Transcription regulation</keyword>
<dbReference type="InterPro" id="IPR027353">
    <property type="entry name" value="NET_dom"/>
</dbReference>
<sequence>MEAKSEPLMRVPAAMSNPKPKAKDPNKREMSMEEKHKLTIGLQSLPPKEIGHVVDILRKRNGNLQQDNDEFEVDIDSLDTETL</sequence>
<comment type="caution">
    <text evidence="6">The sequence shown here is derived from an EMBL/GenBank/DDBJ whole genome shotgun (WGS) entry which is preliminary data.</text>
</comment>
<evidence type="ECO:0000313" key="7">
    <source>
        <dbReference type="Proteomes" id="UP001168877"/>
    </source>
</evidence>
<reference evidence="6" key="2">
    <citation type="submission" date="2023-06" db="EMBL/GenBank/DDBJ databases">
        <authorList>
            <person name="Swenson N.G."/>
            <person name="Wegrzyn J.L."/>
            <person name="Mcevoy S.L."/>
        </authorList>
    </citation>
    <scope>NUCLEOTIDE SEQUENCE</scope>
    <source>
        <strain evidence="6">NS2018</strain>
        <tissue evidence="6">Leaf</tissue>
    </source>
</reference>
<evidence type="ECO:0000259" key="5">
    <source>
        <dbReference type="PROSITE" id="PS51525"/>
    </source>
</evidence>
<keyword evidence="3" id="KW-0175">Coiled coil</keyword>
<dbReference type="PANTHER" id="PTHR45926">
    <property type="entry name" value="OSJNBA0053K19.4 PROTEIN"/>
    <property type="match status" value="1"/>
</dbReference>
<dbReference type="PROSITE" id="PS51525">
    <property type="entry name" value="NET"/>
    <property type="match status" value="1"/>
</dbReference>
<protein>
    <recommendedName>
        <fullName evidence="5">NET domain-containing protein</fullName>
    </recommendedName>
</protein>
<dbReference type="Gene3D" id="1.20.1270.220">
    <property type="match status" value="1"/>
</dbReference>
<name>A0AA39SZA4_ACESA</name>
<dbReference type="InterPro" id="IPR038336">
    <property type="entry name" value="NET_sf"/>
</dbReference>
<accession>A0AA39SZA4</accession>
<feature type="coiled-coil region" evidence="3">
    <location>
        <begin position="54"/>
        <end position="81"/>
    </location>
</feature>